<dbReference type="KEGG" id="psco:LY89DRAFT_128209"/>
<dbReference type="InParanoid" id="A0A194X4P8"/>
<feature type="region of interest" description="Disordered" evidence="2">
    <location>
        <begin position="274"/>
        <end position="296"/>
    </location>
</feature>
<dbReference type="STRING" id="149040.A0A194X4P8"/>
<evidence type="ECO:0000313" key="5">
    <source>
        <dbReference type="EMBL" id="KUJ15039.1"/>
    </source>
</evidence>
<dbReference type="InterPro" id="IPR031350">
    <property type="entry name" value="Goodbye_dom"/>
</dbReference>
<dbReference type="RefSeq" id="XP_018069394.1">
    <property type="nucleotide sequence ID" value="XM_018205218.1"/>
</dbReference>
<dbReference type="SUPFAM" id="SSF52540">
    <property type="entry name" value="P-loop containing nucleoside triphosphate hydrolases"/>
    <property type="match status" value="1"/>
</dbReference>
<dbReference type="Pfam" id="PF17109">
    <property type="entry name" value="Goodbye"/>
    <property type="match status" value="1"/>
</dbReference>
<dbReference type="OrthoDB" id="448455at2759"/>
<dbReference type="PANTHER" id="PTHR10039:SF17">
    <property type="entry name" value="FUNGAL STAND N-TERMINAL GOODBYE DOMAIN-CONTAINING PROTEIN-RELATED"/>
    <property type="match status" value="1"/>
</dbReference>
<dbReference type="EMBL" id="KQ947419">
    <property type="protein sequence ID" value="KUJ15039.1"/>
    <property type="molecule type" value="Genomic_DNA"/>
</dbReference>
<name>A0A194X4P8_MOLSC</name>
<dbReference type="PANTHER" id="PTHR10039">
    <property type="entry name" value="AMELOGENIN"/>
    <property type="match status" value="1"/>
</dbReference>
<gene>
    <name evidence="5" type="ORF">LY89DRAFT_128209</name>
</gene>
<feature type="domain" description="Fungal STAND N-terminal Goodbye" evidence="3">
    <location>
        <begin position="12"/>
        <end position="132"/>
    </location>
</feature>
<protein>
    <submittedName>
        <fullName evidence="5">Uncharacterized protein</fullName>
    </submittedName>
</protein>
<dbReference type="Pfam" id="PF24883">
    <property type="entry name" value="NPHP3_N"/>
    <property type="match status" value="1"/>
</dbReference>
<dbReference type="Gene3D" id="3.40.50.300">
    <property type="entry name" value="P-loop containing nucleotide triphosphate hydrolases"/>
    <property type="match status" value="1"/>
</dbReference>
<organism evidence="5 6">
    <name type="scientific">Mollisia scopiformis</name>
    <name type="common">Conifer needle endophyte fungus</name>
    <name type="synonym">Phialocephala scopiformis</name>
    <dbReference type="NCBI Taxonomy" id="149040"/>
    <lineage>
        <taxon>Eukaryota</taxon>
        <taxon>Fungi</taxon>
        <taxon>Dikarya</taxon>
        <taxon>Ascomycota</taxon>
        <taxon>Pezizomycotina</taxon>
        <taxon>Leotiomycetes</taxon>
        <taxon>Helotiales</taxon>
        <taxon>Mollisiaceae</taxon>
        <taxon>Mollisia</taxon>
    </lineage>
</organism>
<evidence type="ECO:0000256" key="1">
    <source>
        <dbReference type="ARBA" id="ARBA00022737"/>
    </source>
</evidence>
<evidence type="ECO:0000259" key="3">
    <source>
        <dbReference type="Pfam" id="PF17109"/>
    </source>
</evidence>
<dbReference type="SUPFAM" id="SSF57850">
    <property type="entry name" value="RING/U-box"/>
    <property type="match status" value="1"/>
</dbReference>
<feature type="compositionally biased region" description="Basic and acidic residues" evidence="2">
    <location>
        <begin position="1332"/>
        <end position="1342"/>
    </location>
</feature>
<reference evidence="5 6" key="1">
    <citation type="submission" date="2015-10" db="EMBL/GenBank/DDBJ databases">
        <title>Full genome of DAOMC 229536 Phialocephala scopiformis, a fungal endophyte of spruce producing the potent anti-insectan compound rugulosin.</title>
        <authorList>
            <consortium name="DOE Joint Genome Institute"/>
            <person name="Walker A.K."/>
            <person name="Frasz S.L."/>
            <person name="Seifert K.A."/>
            <person name="Miller J.D."/>
            <person name="Mondo S.J."/>
            <person name="Labutti K."/>
            <person name="Lipzen A."/>
            <person name="Dockter R."/>
            <person name="Kennedy M."/>
            <person name="Grigoriev I.V."/>
            <person name="Spatafora J.W."/>
        </authorList>
    </citation>
    <scope>NUCLEOTIDE SEQUENCE [LARGE SCALE GENOMIC DNA]</scope>
    <source>
        <strain evidence="5 6">CBS 120377</strain>
    </source>
</reference>
<feature type="region of interest" description="Disordered" evidence="2">
    <location>
        <begin position="668"/>
        <end position="701"/>
    </location>
</feature>
<feature type="domain" description="Nephrocystin 3-like N-terminal" evidence="4">
    <location>
        <begin position="331"/>
        <end position="497"/>
    </location>
</feature>
<proteinExistence type="predicted"/>
<evidence type="ECO:0000313" key="6">
    <source>
        <dbReference type="Proteomes" id="UP000070700"/>
    </source>
</evidence>
<keyword evidence="6" id="KW-1185">Reference proteome</keyword>
<dbReference type="InterPro" id="IPR027417">
    <property type="entry name" value="P-loop_NTPase"/>
</dbReference>
<keyword evidence="1" id="KW-0677">Repeat</keyword>
<evidence type="ECO:0000259" key="4">
    <source>
        <dbReference type="Pfam" id="PF24883"/>
    </source>
</evidence>
<feature type="compositionally biased region" description="Polar residues" evidence="2">
    <location>
        <begin position="1369"/>
        <end position="1390"/>
    </location>
</feature>
<evidence type="ECO:0000256" key="2">
    <source>
        <dbReference type="SAM" id="MobiDB-lite"/>
    </source>
</evidence>
<sequence length="1530" mass="172730">MDQDASDIGRAWEDALDKYCKDTGTNIKYLPQMKWNVDAIMGEQQRQVDTFNKYRHNKGMTDKFRSLISKNSAVIQSVANNVANAASSAFPPSAAILTAFTYVMKASKNVSDDYDQVAAFFEIMGSLMERLSLLETKLPSAKNYRTILMRVFSSLMGLCGTATKYVTEGRFKHWLKALYKGTDDDIKGDYAKLETNIQRLESATMFATLATVMETKSDVKDLTAISMQSLKVGTQTLAVGNQTLSVSMETQSMVGGMSVKQGETLTAIKRLERRMLEKEESKKDDKDGAKGKSKDSGAKKNAVLNLVKTTFASPAEPAIQLKEIQTSFVQGTFTWVAQEESFKTFMDGESPLLWVYGAPGIGKSCMAYSIIGRLLESTANDARSSVAYYFFKEEHEELRSARNMLSAAVIQTAMGDGKYRDEVAADLKTRGTDLGEALADIWARFFAERYPKDADQKLFIVLDGLDEAEKEDRDQVLELLKQIKKDGLSIQVVFTSRPMKEIEDVTVELQPSKVEITKAKISTRGGDLWKIIMKRCKSLSKLKRLQKPALRRIGMKLRIKADSVLYVEHMLRRLNVLGRESLIFKELDKLPEDLPKLYEILLAECQKDRSKDQLTALKKLFAWLAYSKRPLTFGEATSLIKVLPGTNSFSLEEEIDGRSARILDLATDVASDSSSGEETDSELNEKQSDEETPNLDNSITSPLKFQERSMRQYFRAMEVDENGLRSSPSSGHYTIFELTARILNTPEEKITDGGDDTYWQLRDYSVTFWMQHFLDIELESTSVDSVHTVINSLYTIMDPEGEGLRNIEINMRGMEKGNFFGAAPFPLREQFFTRFNAWLERGRDLMKEPAHGFNDAVASWMLTCCSEEETLIHLAKGHVMNWFKSERSWKARRSFEFARSTLRMTRLGDGLSDDDAINSDHAEADMLQVAKAFPEIKKNGQAYKAIGTTFFAFKIYLPALEQLRMSLKLTTVDTERWHVLYWIGETELGLSDTIDDNDKKMEHVRKAYDDISASITLYQENEEVREFVKAKDMVFIQQYGLLNRGQCEIKLGEVDKAIATMDEGYVLLGDDLGNSLGEEFVTDITTTLDLEGDYEKLLAVVGHFKKWDMLSWIGFESATGHDRFQHAAWECKKQDFLIKTYENMIMEVDKWNIGAHVRSQLANVYQYIFPNYEEAKKLLFEIMDGKKGVPFGDADEEFVFATRLQLTDILTEQFRATTDPNQKTILHGEMKNLALQHSLAMSNDFNPFESQTMIALALMTGKMGPTNDFQSLMDKTFRGCIDALTDTQAWNDSQGFRLLAKVLAFVPEMKRDAQIAFSLQFSAVDEKLFIPADKNDDGKPADDGQADGEASSSVPAAENNVPAPETNVAEHQSQEASGTIQEVSPTDSEQLNPNSEIYCNGCSDHFANWKQGPVYGCIICTNCDLCENCWKKIDAHNKGEPWTEWKSYCGENHRYIKGPIEGWKGVNGGVLKIEKLGDVDEAGTKLTNGDVGMGQVEEIKFDDWLDGVQERWAKAWKVFWQKEDLVVDIL</sequence>
<accession>A0A194X4P8</accession>
<dbReference type="InterPro" id="IPR056884">
    <property type="entry name" value="NPHP3-like_N"/>
</dbReference>
<dbReference type="GeneID" id="28814944"/>
<feature type="region of interest" description="Disordered" evidence="2">
    <location>
        <begin position="1332"/>
        <end position="1390"/>
    </location>
</feature>
<dbReference type="Proteomes" id="UP000070700">
    <property type="component" value="Unassembled WGS sequence"/>
</dbReference>